<dbReference type="Pfam" id="PF17207">
    <property type="entry name" value="MCM_OB"/>
    <property type="match status" value="1"/>
</dbReference>
<dbReference type="Pfam" id="PF24901">
    <property type="entry name" value="WHD_MCM7"/>
    <property type="match status" value="1"/>
</dbReference>
<evidence type="ECO:0000313" key="14">
    <source>
        <dbReference type="EMBL" id="KMU76654.1"/>
    </source>
</evidence>
<dbReference type="SUPFAM" id="SSF50249">
    <property type="entry name" value="Nucleic acid-binding proteins"/>
    <property type="match status" value="1"/>
</dbReference>
<dbReference type="InterPro" id="IPR018525">
    <property type="entry name" value="MCM_CS"/>
</dbReference>
<evidence type="ECO:0000256" key="11">
    <source>
        <dbReference type="RuleBase" id="RU004070"/>
    </source>
</evidence>
<dbReference type="GO" id="GO:0017116">
    <property type="term" value="F:single-stranded DNA helicase activity"/>
    <property type="evidence" value="ECO:0007669"/>
    <property type="project" value="TreeGrafter"/>
</dbReference>
<dbReference type="GO" id="GO:0005524">
    <property type="term" value="F:ATP binding"/>
    <property type="evidence" value="ECO:0007669"/>
    <property type="project" value="UniProtKB-KW"/>
</dbReference>
<name>A0A0J8QUW0_COCIT</name>
<dbReference type="Gene3D" id="2.20.28.10">
    <property type="match status" value="1"/>
</dbReference>
<evidence type="ECO:0000256" key="7">
    <source>
        <dbReference type="ARBA" id="ARBA00023125"/>
    </source>
</evidence>
<dbReference type="EMBL" id="DS268147">
    <property type="protein sequence ID" value="KMU76654.1"/>
    <property type="molecule type" value="Genomic_DNA"/>
</dbReference>
<keyword evidence="9 12" id="KW-0131">Cell cycle</keyword>
<keyword evidence="8 12" id="KW-0539">Nucleus</keyword>
<evidence type="ECO:0000256" key="6">
    <source>
        <dbReference type="ARBA" id="ARBA00022840"/>
    </source>
</evidence>
<dbReference type="GO" id="GO:0005656">
    <property type="term" value="C:nuclear pre-replicative complex"/>
    <property type="evidence" value="ECO:0007669"/>
    <property type="project" value="UniProtKB-ARBA"/>
</dbReference>
<keyword evidence="6 11" id="KW-0067">ATP-binding</keyword>
<dbReference type="GO" id="GO:0006271">
    <property type="term" value="P:DNA strand elongation involved in DNA replication"/>
    <property type="evidence" value="ECO:0007669"/>
    <property type="project" value="TreeGrafter"/>
</dbReference>
<gene>
    <name evidence="12" type="primary">MCM7</name>
    <name evidence="14" type="ORF">CISG_05797</name>
</gene>
<dbReference type="GO" id="GO:0003697">
    <property type="term" value="F:single-stranded DNA binding"/>
    <property type="evidence" value="ECO:0007669"/>
    <property type="project" value="TreeGrafter"/>
</dbReference>
<dbReference type="PROSITE" id="PS50051">
    <property type="entry name" value="MCM_2"/>
    <property type="match status" value="1"/>
</dbReference>
<sequence length="793" mass="88369">MALLQFKAPVKYSEQKEVLKDFLEHFKTLESASESAATEAIEGLHIDEDDLSDDDELMDEIDGNARTRRTAAKQRKEPKSKYMQILQDVADRVKSNIVIELDDLDTGTVVEFTTHHYCQFVKTLPDGVHSDLVESVENNAKRYIDVFSDVVDEVMPKETREVSFKDDVLDIIMSQREKRNETMSLAAEANIDVGMPPSIFPPELTRRYTLNIKPRTPSGSSSERSSKALAVRNVKGEHLGKLITVRGITTRVSDVKPSVKINAYSCDRCGSEVFQPVTTKQFMPLQECPSEECTKNQSKGQLFMSTRALDVYSVSRGQNQEMADQVPVGHIPRTLTVHCLGSLARQLNPGDVTQHKKAYENLQMDPRTLRRIEQHIHSGNMYEYLSRSIAPEIYGHLDVKKALLLLLIGGVTKEMGDGMRIRGDINICLMGDPGVAKSQLLKYIAKVAPRGVYTTGRGSSGVGLTAAVMRDPVTDEMVLEGGALVLADNGICCIDEFDKMDDGDRTAIHEVMEQQTISISKAGISTTLNARTSILAAANPLYGRYNPRVSPVENINLPAALLSRFDVLFLMLDTPSRDADEELAHHVTYVHMHNKHPENEENEVIFTPNEVRQYIAKARTFRPTVPKQVSNYMVGSYVRLRQDQKSEEGSKKQFSHTTPRTLLGVLRLSQALARLRFSNQVIIEDVDEALRLVEVSKSSLYMDNQGVADQTPTSKIYNLIRGMRESGAAAAGDGGDGELSIRKIRERVLAKGFTEDQLSEAIDEYAGLYVWQVTGNGSKLVFIEGAEDDDMDM</sequence>
<keyword evidence="3 11" id="KW-0547">Nucleotide-binding</keyword>
<evidence type="ECO:0000256" key="1">
    <source>
        <dbReference type="ARBA" id="ARBA00004123"/>
    </source>
</evidence>
<evidence type="ECO:0000256" key="5">
    <source>
        <dbReference type="ARBA" id="ARBA00022806"/>
    </source>
</evidence>
<dbReference type="AlphaFoldDB" id="A0A0J8QUW0"/>
<dbReference type="CDD" id="cd17758">
    <property type="entry name" value="MCM7"/>
    <property type="match status" value="1"/>
</dbReference>
<dbReference type="OrthoDB" id="3207464at2759"/>
<dbReference type="SUPFAM" id="SSF52540">
    <property type="entry name" value="P-loop containing nucleoside triphosphate hydrolases"/>
    <property type="match status" value="1"/>
</dbReference>
<dbReference type="Proteomes" id="UP000054559">
    <property type="component" value="Unassembled WGS sequence"/>
</dbReference>
<comment type="function">
    <text evidence="12">Acts as component of the MCM2-7 complex (MCM complex) which is the replicative helicase essential for 'once per cell cycle' DNA replication initiation and elongation in eukaryotic cells. The active ATPase sites in the MCM2-7 ring are formed through the interaction surfaces of two neighboring subunits such that a critical structure of a conserved arginine finger motif is provided in trans relative to the ATP-binding site of the Walker A box of the adjacent subunit. The six ATPase active sites, however, are likely to contribute differentially to the complex helicase activity.</text>
</comment>
<dbReference type="InterPro" id="IPR001208">
    <property type="entry name" value="MCM_dom"/>
</dbReference>
<dbReference type="InterPro" id="IPR012340">
    <property type="entry name" value="NA-bd_OB-fold"/>
</dbReference>
<comment type="subcellular location">
    <subcellularLocation>
        <location evidence="1 12">Nucleus</location>
    </subcellularLocation>
</comment>
<keyword evidence="4 12" id="KW-0378">Hydrolase</keyword>
<dbReference type="GO" id="GO:0000727">
    <property type="term" value="P:double-strand break repair via break-induced replication"/>
    <property type="evidence" value="ECO:0007669"/>
    <property type="project" value="TreeGrafter"/>
</dbReference>
<dbReference type="FunFam" id="3.40.50.300:FF:000288">
    <property type="entry name" value="DNA replication licensing factor MCM7"/>
    <property type="match status" value="1"/>
</dbReference>
<dbReference type="SMART" id="SM00382">
    <property type="entry name" value="AAA"/>
    <property type="match status" value="1"/>
</dbReference>
<dbReference type="PRINTS" id="PR01663">
    <property type="entry name" value="MCMPROTEIN7"/>
</dbReference>
<dbReference type="InterPro" id="IPR027417">
    <property type="entry name" value="P-loop_NTPase"/>
</dbReference>
<dbReference type="EC" id="3.6.4.12" evidence="12"/>
<proteinExistence type="inferred from homology"/>
<evidence type="ECO:0000256" key="4">
    <source>
        <dbReference type="ARBA" id="ARBA00022801"/>
    </source>
</evidence>
<dbReference type="GO" id="GO:0031261">
    <property type="term" value="C:DNA replication preinitiation complex"/>
    <property type="evidence" value="ECO:0007669"/>
    <property type="project" value="UniProtKB-ARBA"/>
</dbReference>
<reference evidence="15" key="1">
    <citation type="journal article" date="2010" name="Genome Res.">
        <title>Population genomic sequencing of Coccidioides fungi reveals recent hybridization and transposon control.</title>
        <authorList>
            <person name="Neafsey D.E."/>
            <person name="Barker B.M."/>
            <person name="Sharpton T.J."/>
            <person name="Stajich J.E."/>
            <person name="Park D.J."/>
            <person name="Whiston E."/>
            <person name="Hung C.-Y."/>
            <person name="McMahan C."/>
            <person name="White J."/>
            <person name="Sykes S."/>
            <person name="Heiman D."/>
            <person name="Young S."/>
            <person name="Zeng Q."/>
            <person name="Abouelleil A."/>
            <person name="Aftuck L."/>
            <person name="Bessette D."/>
            <person name="Brown A."/>
            <person name="FitzGerald M."/>
            <person name="Lui A."/>
            <person name="Macdonald J.P."/>
            <person name="Priest M."/>
            <person name="Orbach M.J."/>
            <person name="Galgiani J.N."/>
            <person name="Kirkland T.N."/>
            <person name="Cole G.T."/>
            <person name="Birren B.W."/>
            <person name="Henn M.R."/>
            <person name="Taylor J.W."/>
            <person name="Rounsley S.D."/>
        </authorList>
    </citation>
    <scope>NUCLEOTIDE SEQUENCE [LARGE SCALE GENOMIC DNA]</scope>
    <source>
        <strain evidence="15">RMSCC 3703</strain>
    </source>
</reference>
<evidence type="ECO:0000256" key="9">
    <source>
        <dbReference type="ARBA" id="ARBA00023306"/>
    </source>
</evidence>
<keyword evidence="5 12" id="KW-0347">Helicase</keyword>
<evidence type="ECO:0000256" key="2">
    <source>
        <dbReference type="ARBA" id="ARBA00022705"/>
    </source>
</evidence>
<comment type="catalytic activity">
    <reaction evidence="10">
        <text>ATP + H2O = ADP + phosphate + H(+)</text>
        <dbReference type="Rhea" id="RHEA:13065"/>
        <dbReference type="ChEBI" id="CHEBI:15377"/>
        <dbReference type="ChEBI" id="CHEBI:15378"/>
        <dbReference type="ChEBI" id="CHEBI:30616"/>
        <dbReference type="ChEBI" id="CHEBI:43474"/>
        <dbReference type="ChEBI" id="CHEBI:456216"/>
        <dbReference type="EC" id="3.6.4.12"/>
    </reaction>
    <physiologicalReaction direction="left-to-right" evidence="10">
        <dbReference type="Rhea" id="RHEA:13066"/>
    </physiologicalReaction>
</comment>
<evidence type="ECO:0000256" key="3">
    <source>
        <dbReference type="ARBA" id="ARBA00022741"/>
    </source>
</evidence>
<dbReference type="InterPro" id="IPR033762">
    <property type="entry name" value="MCM_OB"/>
</dbReference>
<dbReference type="PANTHER" id="PTHR11630:SF26">
    <property type="entry name" value="DNA REPLICATION LICENSING FACTOR MCM7"/>
    <property type="match status" value="1"/>
</dbReference>
<evidence type="ECO:0000256" key="8">
    <source>
        <dbReference type="ARBA" id="ARBA00023242"/>
    </source>
</evidence>
<organism evidence="14 15">
    <name type="scientific">Coccidioides immitis RMSCC 3703</name>
    <dbReference type="NCBI Taxonomy" id="454286"/>
    <lineage>
        <taxon>Eukaryota</taxon>
        <taxon>Fungi</taxon>
        <taxon>Dikarya</taxon>
        <taxon>Ascomycota</taxon>
        <taxon>Pezizomycotina</taxon>
        <taxon>Eurotiomycetes</taxon>
        <taxon>Eurotiomycetidae</taxon>
        <taxon>Onygenales</taxon>
        <taxon>Onygenaceae</taxon>
        <taxon>Coccidioides</taxon>
    </lineage>
</organism>
<keyword evidence="7 11" id="KW-0238">DNA-binding</keyword>
<dbReference type="SMART" id="SM00350">
    <property type="entry name" value="MCM"/>
    <property type="match status" value="1"/>
</dbReference>
<protein>
    <recommendedName>
        <fullName evidence="12">DNA replication licensing factor MCM7</fullName>
        <ecNumber evidence="12">3.6.4.12</ecNumber>
    </recommendedName>
</protein>
<evidence type="ECO:0000256" key="12">
    <source>
        <dbReference type="RuleBase" id="RU365012"/>
    </source>
</evidence>
<feature type="domain" description="MCM C-terminal AAA(+) ATPase" evidence="13">
    <location>
        <begin position="381"/>
        <end position="587"/>
    </location>
</feature>
<keyword evidence="2 12" id="KW-0235">DNA replication</keyword>
<dbReference type="InterPro" id="IPR008050">
    <property type="entry name" value="MCM7"/>
</dbReference>
<dbReference type="PANTHER" id="PTHR11630">
    <property type="entry name" value="DNA REPLICATION LICENSING FACTOR MCM FAMILY MEMBER"/>
    <property type="match status" value="1"/>
</dbReference>
<evidence type="ECO:0000259" key="13">
    <source>
        <dbReference type="PROSITE" id="PS50051"/>
    </source>
</evidence>
<dbReference type="STRING" id="454286.A0A0J8QUW0"/>
<evidence type="ECO:0000313" key="15">
    <source>
        <dbReference type="Proteomes" id="UP000054559"/>
    </source>
</evidence>
<dbReference type="InterPro" id="IPR003593">
    <property type="entry name" value="AAA+_ATPase"/>
</dbReference>
<dbReference type="GO" id="GO:0043596">
    <property type="term" value="C:nuclear replication fork"/>
    <property type="evidence" value="ECO:0007669"/>
    <property type="project" value="UniProtKB-ARBA"/>
</dbReference>
<dbReference type="Gene3D" id="3.40.50.300">
    <property type="entry name" value="P-loop containing nucleotide triphosphate hydrolases"/>
    <property type="match status" value="1"/>
</dbReference>
<dbReference type="InterPro" id="IPR031327">
    <property type="entry name" value="MCM"/>
</dbReference>
<evidence type="ECO:0000256" key="10">
    <source>
        <dbReference type="ARBA" id="ARBA00048432"/>
    </source>
</evidence>
<dbReference type="GO" id="GO:0006270">
    <property type="term" value="P:DNA replication initiation"/>
    <property type="evidence" value="ECO:0007669"/>
    <property type="project" value="InterPro"/>
</dbReference>
<dbReference type="GO" id="GO:0016887">
    <property type="term" value="F:ATP hydrolysis activity"/>
    <property type="evidence" value="ECO:0007669"/>
    <property type="project" value="RHEA"/>
</dbReference>
<dbReference type="PRINTS" id="PR01657">
    <property type="entry name" value="MCMFAMILY"/>
</dbReference>
<dbReference type="Pfam" id="PF00493">
    <property type="entry name" value="MCM"/>
    <property type="match status" value="1"/>
</dbReference>
<dbReference type="InterPro" id="IPR041562">
    <property type="entry name" value="MCM_lid"/>
</dbReference>
<dbReference type="Gene3D" id="2.40.50.140">
    <property type="entry name" value="Nucleic acid-binding proteins"/>
    <property type="match status" value="1"/>
</dbReference>
<accession>A0A0J8QUW0</accession>
<comment type="similarity">
    <text evidence="11">Belongs to the MCM family.</text>
</comment>
<dbReference type="PROSITE" id="PS00847">
    <property type="entry name" value="MCM_1"/>
    <property type="match status" value="1"/>
</dbReference>
<dbReference type="FunFam" id="2.20.28.10:FF:000004">
    <property type="entry name" value="DNA replication licensing factor MCM7"/>
    <property type="match status" value="1"/>
</dbReference>
<dbReference type="Pfam" id="PF17855">
    <property type="entry name" value="MCM_lid"/>
    <property type="match status" value="1"/>
</dbReference>
<dbReference type="GO" id="GO:0042555">
    <property type="term" value="C:MCM complex"/>
    <property type="evidence" value="ECO:0007669"/>
    <property type="project" value="InterPro"/>
</dbReference>
<dbReference type="GO" id="GO:0006279">
    <property type="term" value="P:premeiotic DNA replication"/>
    <property type="evidence" value="ECO:0007669"/>
    <property type="project" value="UniProtKB-ARBA"/>
</dbReference>
<dbReference type="GO" id="GO:0097373">
    <property type="term" value="C:MCM core complex"/>
    <property type="evidence" value="ECO:0007669"/>
    <property type="project" value="UniProtKB-ARBA"/>
</dbReference>